<accession>A0A7S0XQQ4</accession>
<dbReference type="PANTHER" id="PTHR47875:SF1">
    <property type="entry name" value="PEPTIDYL-PROLYL CIS-TRANS ISOMERASE CYP28, CHLOROPLASTIC"/>
    <property type="match status" value="1"/>
</dbReference>
<dbReference type="GO" id="GO:0009507">
    <property type="term" value="C:chloroplast"/>
    <property type="evidence" value="ECO:0007669"/>
    <property type="project" value="TreeGrafter"/>
</dbReference>
<dbReference type="InterPro" id="IPR029000">
    <property type="entry name" value="Cyclophilin-like_dom_sf"/>
</dbReference>
<dbReference type="Pfam" id="PF00160">
    <property type="entry name" value="Pro_isomerase"/>
    <property type="match status" value="1"/>
</dbReference>
<protein>
    <recommendedName>
        <fullName evidence="1">PPIase cyclophilin-type domain-containing protein</fullName>
    </recommendedName>
</protein>
<dbReference type="Gene3D" id="2.40.100.10">
    <property type="entry name" value="Cyclophilin-like"/>
    <property type="match status" value="1"/>
</dbReference>
<dbReference type="GO" id="GO:0003755">
    <property type="term" value="F:peptidyl-prolyl cis-trans isomerase activity"/>
    <property type="evidence" value="ECO:0007669"/>
    <property type="project" value="InterPro"/>
</dbReference>
<dbReference type="AlphaFoldDB" id="A0A7S0XQQ4"/>
<gene>
    <name evidence="2" type="ORF">PDEL0327_LOCUS1581</name>
</gene>
<proteinExistence type="predicted"/>
<reference evidence="2" key="1">
    <citation type="submission" date="2021-01" db="EMBL/GenBank/DDBJ databases">
        <authorList>
            <person name="Corre E."/>
            <person name="Pelletier E."/>
            <person name="Niang G."/>
            <person name="Scheremetjew M."/>
            <person name="Finn R."/>
            <person name="Kale V."/>
            <person name="Holt S."/>
            <person name="Cochrane G."/>
            <person name="Meng A."/>
            <person name="Brown T."/>
            <person name="Cohen L."/>
        </authorList>
    </citation>
    <scope>NUCLEOTIDE SEQUENCE</scope>
    <source>
        <strain evidence="2">B596</strain>
    </source>
</reference>
<dbReference type="PROSITE" id="PS50072">
    <property type="entry name" value="CSA_PPIASE_2"/>
    <property type="match status" value="1"/>
</dbReference>
<evidence type="ECO:0000313" key="2">
    <source>
        <dbReference type="EMBL" id="CAD8730088.1"/>
    </source>
</evidence>
<dbReference type="InterPro" id="IPR044178">
    <property type="entry name" value="CYP28-like"/>
</dbReference>
<organism evidence="2">
    <name type="scientific">Pseudo-nitzschia delicatissima</name>
    <dbReference type="NCBI Taxonomy" id="44447"/>
    <lineage>
        <taxon>Eukaryota</taxon>
        <taxon>Sar</taxon>
        <taxon>Stramenopiles</taxon>
        <taxon>Ochrophyta</taxon>
        <taxon>Bacillariophyta</taxon>
        <taxon>Bacillariophyceae</taxon>
        <taxon>Bacillariophycidae</taxon>
        <taxon>Bacillariales</taxon>
        <taxon>Bacillariaceae</taxon>
        <taxon>Pseudo-nitzschia</taxon>
    </lineage>
</organism>
<sequence>MRRKGSKGQRVSVVAKLALIATAALLSASSIFVDVDAFHMRTMVSSQLSATSLSLGRNRGSASLKENQPWHQSEQLSRRDWLSIAPQALAIVAATTTNGSIMAGSPEMASASESGLGEVTDKVFVDVSGLSASASAETGKTQRIVLGLFGKDAPSSVKQLKLLHGTSGPGLPAPCKPLKEDFLIQREQLEANKIYRSCIEGQAKGVTYDYAQVWRIIKDERIDFGSLSGKFNAREYPTWAEKSYAKASDYTDRSASKYLVAVRKGSDSGFGYTLFPTSTARSNQDFLENYMVVGSVLDGEDVVDQINNVSVVASAKSINYMSIVGGGSGSGSKTNAPKKDCRYGGPMYCNENKPLTKLTMFRTGIL</sequence>
<dbReference type="SUPFAM" id="SSF50891">
    <property type="entry name" value="Cyclophilin-like"/>
    <property type="match status" value="1"/>
</dbReference>
<feature type="domain" description="PPIase cyclophilin-type" evidence="1">
    <location>
        <begin position="143"/>
        <end position="328"/>
    </location>
</feature>
<dbReference type="EMBL" id="HBFG01002093">
    <property type="protein sequence ID" value="CAD8730088.1"/>
    <property type="molecule type" value="Transcribed_RNA"/>
</dbReference>
<dbReference type="InterPro" id="IPR002130">
    <property type="entry name" value="Cyclophilin-type_PPIase_dom"/>
</dbReference>
<name>A0A7S0XQQ4_9STRA</name>
<evidence type="ECO:0000259" key="1">
    <source>
        <dbReference type="PROSITE" id="PS50072"/>
    </source>
</evidence>
<dbReference type="PANTHER" id="PTHR47875">
    <property type="entry name" value="PEPTIDYL-PROLYL CIS-TRANS ISOMERASE CYP28, CHLOROPLASTIC"/>
    <property type="match status" value="1"/>
</dbReference>